<dbReference type="RefSeq" id="WP_179860690.1">
    <property type="nucleotide sequence ID" value="NZ_NMTV01000226.1"/>
</dbReference>
<sequence>MQKLESRGFILFNRNYRENDKLVKIFTKQAGKRMFFVIGGGSGKLSAVILDLN</sequence>
<name>A0A2A6ZV89_9FIRM</name>
<organism evidence="2 3">
    <name type="scientific">Faecalibacterium prausnitzii</name>
    <dbReference type="NCBI Taxonomy" id="853"/>
    <lineage>
        <taxon>Bacteria</taxon>
        <taxon>Bacillati</taxon>
        <taxon>Bacillota</taxon>
        <taxon>Clostridia</taxon>
        <taxon>Eubacteriales</taxon>
        <taxon>Oscillospiraceae</taxon>
        <taxon>Faecalibacterium</taxon>
    </lineage>
</organism>
<evidence type="ECO:0000259" key="1">
    <source>
        <dbReference type="Pfam" id="PF11967"/>
    </source>
</evidence>
<accession>A0A2A6ZV89</accession>
<dbReference type="EMBL" id="NMTV01000226">
    <property type="protein sequence ID" value="PDX70824.1"/>
    <property type="molecule type" value="Genomic_DNA"/>
</dbReference>
<dbReference type="InterPro" id="IPR022572">
    <property type="entry name" value="DNA_rep/recomb_RecO_N"/>
</dbReference>
<dbReference type="Proteomes" id="UP000219901">
    <property type="component" value="Unassembled WGS sequence"/>
</dbReference>
<dbReference type="Gene3D" id="2.40.50.140">
    <property type="entry name" value="Nucleic acid-binding proteins"/>
    <property type="match status" value="1"/>
</dbReference>
<feature type="non-terminal residue" evidence="2">
    <location>
        <position position="53"/>
    </location>
</feature>
<feature type="domain" description="DNA replication/recombination mediator RecO N-terminal" evidence="1">
    <location>
        <begin position="1"/>
        <end position="47"/>
    </location>
</feature>
<dbReference type="InterPro" id="IPR012340">
    <property type="entry name" value="NA-bd_OB-fold"/>
</dbReference>
<proteinExistence type="predicted"/>
<evidence type="ECO:0000313" key="3">
    <source>
        <dbReference type="Proteomes" id="UP000219901"/>
    </source>
</evidence>
<evidence type="ECO:0000313" key="2">
    <source>
        <dbReference type="EMBL" id="PDX70824.1"/>
    </source>
</evidence>
<gene>
    <name evidence="2" type="ORF">CGS55_17025</name>
</gene>
<dbReference type="SUPFAM" id="SSF50249">
    <property type="entry name" value="Nucleic acid-binding proteins"/>
    <property type="match status" value="1"/>
</dbReference>
<protein>
    <submittedName>
        <fullName evidence="2">DNA repair protein RecO</fullName>
    </submittedName>
</protein>
<reference evidence="2 3" key="1">
    <citation type="journal article" date="2017" name="Front. Microbiol.">
        <title>New Insights into the Diversity of the Genus Faecalibacterium.</title>
        <authorList>
            <person name="Benevides L."/>
            <person name="Burman S."/>
            <person name="Martin R."/>
            <person name="Robert V."/>
            <person name="Thomas M."/>
            <person name="Miquel S."/>
            <person name="Chain F."/>
            <person name="Sokol H."/>
            <person name="Bermudez-Humaran L.G."/>
            <person name="Morrison M."/>
            <person name="Langella P."/>
            <person name="Azevedo V.A."/>
            <person name="Chatel J.M."/>
            <person name="Soares S."/>
        </authorList>
    </citation>
    <scope>NUCLEOTIDE SEQUENCE [LARGE SCALE GENOMIC DNA]</scope>
    <source>
        <strain evidence="2 3">CNCM I 4546</strain>
    </source>
</reference>
<comment type="caution">
    <text evidence="2">The sequence shown here is derived from an EMBL/GenBank/DDBJ whole genome shotgun (WGS) entry which is preliminary data.</text>
</comment>
<dbReference type="Pfam" id="PF11967">
    <property type="entry name" value="RecO_N"/>
    <property type="match status" value="1"/>
</dbReference>
<dbReference type="AlphaFoldDB" id="A0A2A6ZV89"/>